<dbReference type="InterPro" id="IPR003660">
    <property type="entry name" value="HAMP_dom"/>
</dbReference>
<dbReference type="InterPro" id="IPR029151">
    <property type="entry name" value="Sensor-like_sf"/>
</dbReference>
<feature type="domain" description="HAMP" evidence="16">
    <location>
        <begin position="337"/>
        <end position="389"/>
    </location>
</feature>
<evidence type="ECO:0000256" key="9">
    <source>
        <dbReference type="ARBA" id="ARBA00022777"/>
    </source>
</evidence>
<dbReference type="Pfam" id="PF02743">
    <property type="entry name" value="dCache_1"/>
    <property type="match status" value="1"/>
</dbReference>
<evidence type="ECO:0000256" key="7">
    <source>
        <dbReference type="ARBA" id="ARBA00022692"/>
    </source>
</evidence>
<dbReference type="PROSITE" id="PS50109">
    <property type="entry name" value="HIS_KIN"/>
    <property type="match status" value="1"/>
</dbReference>
<dbReference type="Pfam" id="PF00512">
    <property type="entry name" value="HisKA"/>
    <property type="match status" value="1"/>
</dbReference>
<dbReference type="CDD" id="cd12913">
    <property type="entry name" value="PDC1_MCP_like"/>
    <property type="match status" value="1"/>
</dbReference>
<gene>
    <name evidence="17" type="ORF">H9637_01765</name>
</gene>
<evidence type="ECO:0000256" key="3">
    <source>
        <dbReference type="ARBA" id="ARBA00012438"/>
    </source>
</evidence>
<dbReference type="EC" id="2.7.13.3" evidence="3"/>
<proteinExistence type="predicted"/>
<keyword evidence="7 14" id="KW-0812">Transmembrane</keyword>
<feature type="transmembrane region" description="Helical" evidence="14">
    <location>
        <begin position="317"/>
        <end position="337"/>
    </location>
</feature>
<dbReference type="SUPFAM" id="SSF158472">
    <property type="entry name" value="HAMP domain-like"/>
    <property type="match status" value="1"/>
</dbReference>
<dbReference type="Gene3D" id="3.30.565.10">
    <property type="entry name" value="Histidine kinase-like ATPase, C-terminal domain"/>
    <property type="match status" value="1"/>
</dbReference>
<dbReference type="PROSITE" id="PS50885">
    <property type="entry name" value="HAMP"/>
    <property type="match status" value="1"/>
</dbReference>
<dbReference type="Pfam" id="PF00672">
    <property type="entry name" value="HAMP"/>
    <property type="match status" value="1"/>
</dbReference>
<keyword evidence="11 14" id="KW-1133">Transmembrane helix</keyword>
<dbReference type="PRINTS" id="PR00344">
    <property type="entry name" value="BCTRLSENSOR"/>
</dbReference>
<dbReference type="SMART" id="SM00304">
    <property type="entry name" value="HAMP"/>
    <property type="match status" value="1"/>
</dbReference>
<dbReference type="SUPFAM" id="SSF47384">
    <property type="entry name" value="Homodimeric domain of signal transducing histidine kinase"/>
    <property type="match status" value="1"/>
</dbReference>
<name>A0ABR8YNG0_9CLOT</name>
<evidence type="ECO:0000313" key="17">
    <source>
        <dbReference type="EMBL" id="MBD8045781.1"/>
    </source>
</evidence>
<reference evidence="17 18" key="1">
    <citation type="submission" date="2020-08" db="EMBL/GenBank/DDBJ databases">
        <title>A Genomic Blueprint of the Chicken Gut Microbiome.</title>
        <authorList>
            <person name="Gilroy R."/>
            <person name="Ravi A."/>
            <person name="Getino M."/>
            <person name="Pursley I."/>
            <person name="Horton D.L."/>
            <person name="Alikhan N.-F."/>
            <person name="Baker D."/>
            <person name="Gharbi K."/>
            <person name="Hall N."/>
            <person name="Watson M."/>
            <person name="Adriaenssens E.M."/>
            <person name="Foster-Nyarko E."/>
            <person name="Jarju S."/>
            <person name="Secka A."/>
            <person name="Antonio M."/>
            <person name="Oren A."/>
            <person name="Chaudhuri R."/>
            <person name="La Ragione R.M."/>
            <person name="Hildebrand F."/>
            <person name="Pallen M.J."/>
        </authorList>
    </citation>
    <scope>NUCLEOTIDE SEQUENCE [LARGE SCALE GENOMIC DNA]</scope>
    <source>
        <strain evidence="17 18">N37</strain>
    </source>
</reference>
<dbReference type="CDD" id="cd12912">
    <property type="entry name" value="PDC2_MCP_like"/>
    <property type="match status" value="1"/>
</dbReference>
<evidence type="ECO:0000256" key="1">
    <source>
        <dbReference type="ARBA" id="ARBA00000085"/>
    </source>
</evidence>
<dbReference type="Proteomes" id="UP000627166">
    <property type="component" value="Unassembled WGS sequence"/>
</dbReference>
<dbReference type="InterPro" id="IPR004358">
    <property type="entry name" value="Sig_transdc_His_kin-like_C"/>
</dbReference>
<dbReference type="RefSeq" id="WP_191738757.1">
    <property type="nucleotide sequence ID" value="NZ_JACSQB010000016.1"/>
</dbReference>
<keyword evidence="6" id="KW-0808">Transferase</keyword>
<evidence type="ECO:0000256" key="11">
    <source>
        <dbReference type="ARBA" id="ARBA00022989"/>
    </source>
</evidence>
<evidence type="ECO:0000313" key="18">
    <source>
        <dbReference type="Proteomes" id="UP000627166"/>
    </source>
</evidence>
<evidence type="ECO:0000256" key="12">
    <source>
        <dbReference type="ARBA" id="ARBA00023012"/>
    </source>
</evidence>
<dbReference type="CDD" id="cd00082">
    <property type="entry name" value="HisKA"/>
    <property type="match status" value="1"/>
</dbReference>
<dbReference type="PANTHER" id="PTHR43065:SF46">
    <property type="entry name" value="C4-DICARBOXYLATE TRANSPORT SENSOR PROTEIN DCTB"/>
    <property type="match status" value="1"/>
</dbReference>
<keyword evidence="9" id="KW-0418">Kinase</keyword>
<dbReference type="SMART" id="SM00387">
    <property type="entry name" value="HATPase_c"/>
    <property type="match status" value="1"/>
</dbReference>
<dbReference type="InterPro" id="IPR033479">
    <property type="entry name" value="dCache_1"/>
</dbReference>
<comment type="catalytic activity">
    <reaction evidence="1">
        <text>ATP + protein L-histidine = ADP + protein N-phospho-L-histidine.</text>
        <dbReference type="EC" id="2.7.13.3"/>
    </reaction>
</comment>
<feature type="domain" description="Histidine kinase" evidence="15">
    <location>
        <begin position="529"/>
        <end position="741"/>
    </location>
</feature>
<evidence type="ECO:0000259" key="16">
    <source>
        <dbReference type="PROSITE" id="PS50885"/>
    </source>
</evidence>
<comment type="caution">
    <text evidence="17">The sequence shown here is derived from an EMBL/GenBank/DDBJ whole genome shotgun (WGS) entry which is preliminary data.</text>
</comment>
<dbReference type="EMBL" id="JACSQB010000016">
    <property type="protein sequence ID" value="MBD8045781.1"/>
    <property type="molecule type" value="Genomic_DNA"/>
</dbReference>
<evidence type="ECO:0000256" key="13">
    <source>
        <dbReference type="ARBA" id="ARBA00023136"/>
    </source>
</evidence>
<evidence type="ECO:0000256" key="6">
    <source>
        <dbReference type="ARBA" id="ARBA00022679"/>
    </source>
</evidence>
<dbReference type="InterPro" id="IPR005467">
    <property type="entry name" value="His_kinase_dom"/>
</dbReference>
<dbReference type="InterPro" id="IPR036890">
    <property type="entry name" value="HATPase_C_sf"/>
</dbReference>
<evidence type="ECO:0000256" key="5">
    <source>
        <dbReference type="ARBA" id="ARBA00022553"/>
    </source>
</evidence>
<dbReference type="Gene3D" id="6.10.340.10">
    <property type="match status" value="1"/>
</dbReference>
<keyword evidence="13 14" id="KW-0472">Membrane</keyword>
<dbReference type="InterPro" id="IPR036097">
    <property type="entry name" value="HisK_dim/P_sf"/>
</dbReference>
<dbReference type="SMART" id="SM00388">
    <property type="entry name" value="HisKA"/>
    <property type="match status" value="1"/>
</dbReference>
<keyword evidence="4" id="KW-1003">Cell membrane</keyword>
<comment type="subcellular location">
    <subcellularLocation>
        <location evidence="2">Cell membrane</location>
        <topology evidence="2">Multi-pass membrane protein</topology>
    </subcellularLocation>
</comment>
<keyword evidence="18" id="KW-1185">Reference proteome</keyword>
<dbReference type="Pfam" id="PF02518">
    <property type="entry name" value="HATPase_c"/>
    <property type="match status" value="1"/>
</dbReference>
<protein>
    <recommendedName>
        <fullName evidence="3">histidine kinase</fullName>
        <ecNumber evidence="3">2.7.13.3</ecNumber>
    </recommendedName>
</protein>
<organism evidence="17 18">
    <name type="scientific">Clostridium faecium</name>
    <dbReference type="NCBI Taxonomy" id="2762223"/>
    <lineage>
        <taxon>Bacteria</taxon>
        <taxon>Bacillati</taxon>
        <taxon>Bacillota</taxon>
        <taxon>Clostridia</taxon>
        <taxon>Eubacteriales</taxon>
        <taxon>Clostridiaceae</taxon>
        <taxon>Clostridium</taxon>
    </lineage>
</organism>
<evidence type="ECO:0000256" key="4">
    <source>
        <dbReference type="ARBA" id="ARBA00022475"/>
    </source>
</evidence>
<dbReference type="InterPro" id="IPR003661">
    <property type="entry name" value="HisK_dim/P_dom"/>
</dbReference>
<evidence type="ECO:0000256" key="8">
    <source>
        <dbReference type="ARBA" id="ARBA00022741"/>
    </source>
</evidence>
<accession>A0ABR8YNG0</accession>
<keyword evidence="5" id="KW-0597">Phosphoprotein</keyword>
<keyword evidence="12" id="KW-0902">Two-component regulatory system</keyword>
<dbReference type="PANTHER" id="PTHR43065">
    <property type="entry name" value="SENSOR HISTIDINE KINASE"/>
    <property type="match status" value="1"/>
</dbReference>
<dbReference type="Gene3D" id="3.30.450.20">
    <property type="entry name" value="PAS domain"/>
    <property type="match status" value="2"/>
</dbReference>
<dbReference type="Gene3D" id="1.10.287.130">
    <property type="match status" value="1"/>
</dbReference>
<evidence type="ECO:0000256" key="14">
    <source>
        <dbReference type="SAM" id="Phobius"/>
    </source>
</evidence>
<evidence type="ECO:0000256" key="10">
    <source>
        <dbReference type="ARBA" id="ARBA00022840"/>
    </source>
</evidence>
<evidence type="ECO:0000259" key="15">
    <source>
        <dbReference type="PROSITE" id="PS50109"/>
    </source>
</evidence>
<dbReference type="InterPro" id="IPR003594">
    <property type="entry name" value="HATPase_dom"/>
</dbReference>
<dbReference type="SUPFAM" id="SSF55874">
    <property type="entry name" value="ATPase domain of HSP90 chaperone/DNA topoisomerase II/histidine kinase"/>
    <property type="match status" value="1"/>
</dbReference>
<sequence length="748" mass="85123">MEERNMNESLRALAKERADVISKDLYQVEREAENLAQLTEHILKEKQNIISIPDYYSLDDRGVLERQINDKTSLKDISNVYAPNNTSFTEEIISDLINTENLDNAFKKIKESNSYIEYIYMVSNNGFIRVYPYLSNSTFSPDHDQRKDPFYALVIQENTDKPKAVWTKPYYDYGGKGWIITYSHPIYVEKNFKGIVCIDVSLNKIKKALADFSLGDSGFSFIIDQEGNVIYHPNYMKPSPMQGELLNTNIFNQKISEDYKEILSNMTYGKNGLLLYDKGSENHIVSFEPINNLNWSIAIEVNEDEYVVGFKNLASKFWLAIILIIFMLLLMGVHLSLKITSPILSLTQDAQKIASGKFGETVKVNSSDEIGTLAESFNTMSKKIEEYTENIIKNKNQLETIFNSFSGIMMILGPNYKIKRINHTGLEIAKKNYKNNNIIDMFCYEVFNQSSCHCEDCPIVNTLKSKSECMSEVLRGSDVYHLWSFPVYDSLGNIDEVVVHSRKVTEQVMLEKELIQVEKMAAIGQMSAGITHELKNPLAVIKGASYLINNCCNINENELVKEAIDEIDLNVTRAEKIIYNLLDFSRPSNEKETQIEFRKIIEQVLLLERNAIVKGNINVIINISNDPLYIFGKSSSLKHIFLNLITNAVQAMPTGGNVIITGKKLNNEKVEICFSDTGLGIPTENIDKIFKPFFTTKETSKGTGLGLWIVYKEIEKHDGTIKVQSIHNYGTTFTIMLPSKERCDIDAQ</sequence>
<dbReference type="CDD" id="cd06225">
    <property type="entry name" value="HAMP"/>
    <property type="match status" value="1"/>
</dbReference>
<evidence type="ECO:0000256" key="2">
    <source>
        <dbReference type="ARBA" id="ARBA00004651"/>
    </source>
</evidence>
<dbReference type="SUPFAM" id="SSF103190">
    <property type="entry name" value="Sensory domain-like"/>
    <property type="match status" value="1"/>
</dbReference>
<keyword evidence="8" id="KW-0547">Nucleotide-binding</keyword>
<keyword evidence="10" id="KW-0067">ATP-binding</keyword>